<dbReference type="Proteomes" id="UP000222503">
    <property type="component" value="Unassembled WGS sequence"/>
</dbReference>
<evidence type="ECO:0000313" key="2">
    <source>
        <dbReference type="Proteomes" id="UP000222503"/>
    </source>
</evidence>
<sequence>MGVFNIKNTITGVKFNNKTGILLVTGKLKGNISSLEPKILLQEQINSEALFFPKVIVLKLDWDGENFSAILDFHDKREILSSGEAWDFYVKVNNDKYKLDMLNCPSFQASYYPFEDTLFQAVPYVTRKNNLSIWVKPKEIEAKVHHVELRPEGLILQVIIVNYSPHTTLNYTARLVFNKIEEQGIGVHNDSIKIEAANKELGGNLFSFFITKGSIFEKGVVKPGDTWKGVIDICDLKGNYVSLPLIIPDICRIDDKFSALANNRLCKAKFLINDKNSLILKVEQANISMQLERLSYEVGTTVALSGSIQGLENINEPFQINRLYLRLRSNSNRLIPYVIELPFELSRNNLSSKFSLKSVLNNYRIDEGAIWGIYVEILDEETGSKGEFVVYIQDRGVNELEYEQIIPNYDIKPCLVEGNSLVFKVRKKVITPVTNPIKIAVCGSCYSRVAFSSNSYFNPDYKEKYEVVHTQFHSSVVSVMSKPTKFPIDYFLNYTQTQIDYIRDDFEKGFFEKIELLKPEFLIMDFYADVFSDLIIFDEDHIITGSYYVRDSEYLYEISRRAEILTRENVEIYLSYWHKAMESFSRKIQDYIPQERIILQRARAIETFYDKDKKVKKFKNDRNFIERSNILFEYMENYLLYLMPNIQVIDLAQFGYIGHYDFPYGGESVNHYEPNYYKEMLKKVDDIVVRTLNSTNMITVKGEES</sequence>
<accession>A0A2C5PZ42</accession>
<evidence type="ECO:0000313" key="1">
    <source>
        <dbReference type="EMBL" id="PHG63369.1"/>
    </source>
</evidence>
<organism evidence="1 2">
    <name type="scientific">Bacillus wiedmannii</name>
    <dbReference type="NCBI Taxonomy" id="1890302"/>
    <lineage>
        <taxon>Bacteria</taxon>
        <taxon>Bacillati</taxon>
        <taxon>Bacillota</taxon>
        <taxon>Bacilli</taxon>
        <taxon>Bacillales</taxon>
        <taxon>Bacillaceae</taxon>
        <taxon>Bacillus</taxon>
        <taxon>Bacillus cereus group</taxon>
    </lineage>
</organism>
<protein>
    <submittedName>
        <fullName evidence="1">Uncharacterized protein</fullName>
    </submittedName>
</protein>
<name>A0A2C5PZ42_9BACI</name>
<dbReference type="EMBL" id="NUUQ01000011">
    <property type="protein sequence ID" value="PHG63369.1"/>
    <property type="molecule type" value="Genomic_DNA"/>
</dbReference>
<dbReference type="InterPro" id="IPR046237">
    <property type="entry name" value="DUF6270"/>
</dbReference>
<gene>
    <name evidence="1" type="ORF">COI65_08080</name>
</gene>
<dbReference type="AlphaFoldDB" id="A0A2C5PZ42"/>
<reference evidence="1 2" key="1">
    <citation type="submission" date="2017-09" db="EMBL/GenBank/DDBJ databases">
        <title>Large-scale bioinformatics analysis of Bacillus genomes uncovers conserved roles of natural products in bacterial physiology.</title>
        <authorList>
            <consortium name="Agbiome Team Llc"/>
            <person name="Bleich R.M."/>
            <person name="Grubbs K.J."/>
            <person name="Santa Maria K.C."/>
            <person name="Allen S.E."/>
            <person name="Farag S."/>
            <person name="Shank E.A."/>
            <person name="Bowers A."/>
        </authorList>
    </citation>
    <scope>NUCLEOTIDE SEQUENCE [LARGE SCALE GENOMIC DNA]</scope>
    <source>
        <strain evidence="1 2">AFS029838</strain>
    </source>
</reference>
<dbReference type="Pfam" id="PF19786">
    <property type="entry name" value="DUF6270"/>
    <property type="match status" value="1"/>
</dbReference>
<comment type="caution">
    <text evidence="1">The sequence shown here is derived from an EMBL/GenBank/DDBJ whole genome shotgun (WGS) entry which is preliminary data.</text>
</comment>
<proteinExistence type="predicted"/>